<proteinExistence type="predicted"/>
<comment type="caution">
    <text evidence="2">The sequence shown here is derived from an EMBL/GenBank/DDBJ whole genome shotgun (WGS) entry which is preliminary data.</text>
</comment>
<reference evidence="2 3" key="1">
    <citation type="journal article" date="2016" name="Nat. Commun.">
        <title>Thousands of microbial genomes shed light on interconnected biogeochemical processes in an aquifer system.</title>
        <authorList>
            <person name="Anantharaman K."/>
            <person name="Brown C.T."/>
            <person name="Hug L.A."/>
            <person name="Sharon I."/>
            <person name="Castelle C.J."/>
            <person name="Probst A.J."/>
            <person name="Thomas B.C."/>
            <person name="Singh A."/>
            <person name="Wilkins M.J."/>
            <person name="Karaoz U."/>
            <person name="Brodie E.L."/>
            <person name="Williams K.H."/>
            <person name="Hubbard S.S."/>
            <person name="Banfield J.F."/>
        </authorList>
    </citation>
    <scope>NUCLEOTIDE SEQUENCE [LARGE SCALE GENOMIC DNA]</scope>
</reference>
<feature type="transmembrane region" description="Helical" evidence="1">
    <location>
        <begin position="23"/>
        <end position="41"/>
    </location>
</feature>
<evidence type="ECO:0000313" key="3">
    <source>
        <dbReference type="Proteomes" id="UP000178700"/>
    </source>
</evidence>
<accession>A0A1F6V4J8</accession>
<evidence type="ECO:0000256" key="1">
    <source>
        <dbReference type="SAM" id="Phobius"/>
    </source>
</evidence>
<name>A0A1F6V4J8_9BACT</name>
<dbReference type="EMBL" id="MFTJ01000048">
    <property type="protein sequence ID" value="OGI64545.1"/>
    <property type="molecule type" value="Genomic_DNA"/>
</dbReference>
<dbReference type="AlphaFoldDB" id="A0A1F6V4J8"/>
<organism evidence="2 3">
    <name type="scientific">Candidatus Nomurabacteria bacterium RIFCSPHIGHO2_01_FULL_39_10</name>
    <dbReference type="NCBI Taxonomy" id="1801733"/>
    <lineage>
        <taxon>Bacteria</taxon>
        <taxon>Candidatus Nomuraibacteriota</taxon>
    </lineage>
</organism>
<gene>
    <name evidence="2" type="ORF">A2642_04210</name>
</gene>
<keyword evidence="1" id="KW-0812">Transmembrane</keyword>
<keyword evidence="1" id="KW-1133">Transmembrane helix</keyword>
<keyword evidence="1" id="KW-0472">Membrane</keyword>
<dbReference type="Proteomes" id="UP000178700">
    <property type="component" value="Unassembled WGS sequence"/>
</dbReference>
<evidence type="ECO:0000313" key="2">
    <source>
        <dbReference type="EMBL" id="OGI64545.1"/>
    </source>
</evidence>
<sequence>MKNIEKIPAQGWSAFGEKNTKGGFIQLIVIIIVVLFLMYYFKIDVIKVLDYIRNSFIDIANWFKNLFGGAR</sequence>
<protein>
    <submittedName>
        <fullName evidence="2">Uncharacterized protein</fullName>
    </submittedName>
</protein>